<organism evidence="1 2">
    <name type="scientific">Rhodococcus qingshengii</name>
    <dbReference type="NCBI Taxonomy" id="334542"/>
    <lineage>
        <taxon>Bacteria</taxon>
        <taxon>Bacillati</taxon>
        <taxon>Actinomycetota</taxon>
        <taxon>Actinomycetes</taxon>
        <taxon>Mycobacteriales</taxon>
        <taxon>Nocardiaceae</taxon>
        <taxon>Rhodococcus</taxon>
        <taxon>Rhodococcus erythropolis group</taxon>
    </lineage>
</organism>
<sequence>MRANAIDMSTPHRRTEPDPVIDWVWEDGQLRGRTADGAISVSANLQRAQWTWGAYTLFAEQLDDQVWLTFDKVVDEVGRLGVPHTSAVEVLTPWMGRAATPLRALNSALTKEKLSALPAEAQVPSVAYSVVAQAVRIFENPRDGVPAVRE</sequence>
<gene>
    <name evidence="1" type="ORF">CHR55_30215</name>
</gene>
<reference evidence="1 2" key="1">
    <citation type="submission" date="2017-07" db="EMBL/GenBank/DDBJ databases">
        <title>Draft sequence of Rhodococcus enclensis 23b-28.</title>
        <authorList>
            <person name="Besaury L."/>
            <person name="Sancelme M."/>
            <person name="Amato P."/>
            <person name="Lallement A."/>
            <person name="Delort A.-M."/>
        </authorList>
    </citation>
    <scope>NUCLEOTIDE SEQUENCE [LARGE SCALE GENOMIC DNA]</scope>
    <source>
        <strain evidence="1 2">23b-28</strain>
    </source>
</reference>
<proteinExistence type="predicted"/>
<protein>
    <submittedName>
        <fullName evidence="1">Uncharacterized protein</fullName>
    </submittedName>
</protein>
<dbReference type="AlphaFoldDB" id="A0A2A5J260"/>
<comment type="caution">
    <text evidence="1">The sequence shown here is derived from an EMBL/GenBank/DDBJ whole genome shotgun (WGS) entry which is preliminary data.</text>
</comment>
<evidence type="ECO:0000313" key="1">
    <source>
        <dbReference type="EMBL" id="PCK23327.1"/>
    </source>
</evidence>
<dbReference type="Proteomes" id="UP000230886">
    <property type="component" value="Unassembled WGS sequence"/>
</dbReference>
<accession>A0A2A5J260</accession>
<name>A0A2A5J260_RHOSG</name>
<dbReference type="RefSeq" id="WP_024487981.1">
    <property type="nucleotide sequence ID" value="NZ_JANFQL010000015.1"/>
</dbReference>
<evidence type="ECO:0000313" key="2">
    <source>
        <dbReference type="Proteomes" id="UP000230886"/>
    </source>
</evidence>
<dbReference type="EMBL" id="NOVD01000052">
    <property type="protein sequence ID" value="PCK23327.1"/>
    <property type="molecule type" value="Genomic_DNA"/>
</dbReference>